<name>A0A9K3KM79_9STRA</name>
<dbReference type="Proteomes" id="UP000693970">
    <property type="component" value="Unassembled WGS sequence"/>
</dbReference>
<reference evidence="1" key="1">
    <citation type="journal article" date="2021" name="Sci. Rep.">
        <title>Diploid genomic architecture of Nitzschia inconspicua, an elite biomass production diatom.</title>
        <authorList>
            <person name="Oliver A."/>
            <person name="Podell S."/>
            <person name="Pinowska A."/>
            <person name="Traller J.C."/>
            <person name="Smith S.R."/>
            <person name="McClure R."/>
            <person name="Beliaev A."/>
            <person name="Bohutskyi P."/>
            <person name="Hill E.A."/>
            <person name="Rabines A."/>
            <person name="Zheng H."/>
            <person name="Allen L.Z."/>
            <person name="Kuo A."/>
            <person name="Grigoriev I.V."/>
            <person name="Allen A.E."/>
            <person name="Hazlebeck D."/>
            <person name="Allen E.E."/>
        </authorList>
    </citation>
    <scope>NUCLEOTIDE SEQUENCE</scope>
    <source>
        <strain evidence="1">Hildebrandi</strain>
    </source>
</reference>
<evidence type="ECO:0000313" key="1">
    <source>
        <dbReference type="EMBL" id="KAG7346279.1"/>
    </source>
</evidence>
<organism evidence="1 2">
    <name type="scientific">Nitzschia inconspicua</name>
    <dbReference type="NCBI Taxonomy" id="303405"/>
    <lineage>
        <taxon>Eukaryota</taxon>
        <taxon>Sar</taxon>
        <taxon>Stramenopiles</taxon>
        <taxon>Ochrophyta</taxon>
        <taxon>Bacillariophyta</taxon>
        <taxon>Bacillariophyceae</taxon>
        <taxon>Bacillariophycidae</taxon>
        <taxon>Bacillariales</taxon>
        <taxon>Bacillariaceae</taxon>
        <taxon>Nitzschia</taxon>
    </lineage>
</organism>
<dbReference type="CDD" id="cd02980">
    <property type="entry name" value="TRX_Fd_family"/>
    <property type="match status" value="1"/>
</dbReference>
<dbReference type="OrthoDB" id="42948at2759"/>
<comment type="caution">
    <text evidence="1">The sequence shown here is derived from an EMBL/GenBank/DDBJ whole genome shotgun (WGS) entry which is preliminary data.</text>
</comment>
<dbReference type="EMBL" id="JAGRRH010000021">
    <property type="protein sequence ID" value="KAG7346279.1"/>
    <property type="molecule type" value="Genomic_DNA"/>
</dbReference>
<sequence>MHSSLQAKRLLLVFTLITIRGLCCSALLFRSFRATGLRHQTAGRIISSNKETEIASIALPDASVLVQERKFKVVTCMSTACYQKRKYLGLDSLWTFGAMYARASSTSVRVEESPCLGSCKFAPCVAVEHDDYYGFVALEGMTNEEFGAKAFHNIITEEDVDRVWTCVENAARLMAAAEEECQE</sequence>
<reference evidence="1" key="2">
    <citation type="submission" date="2021-04" db="EMBL/GenBank/DDBJ databases">
        <authorList>
            <person name="Podell S."/>
        </authorList>
    </citation>
    <scope>NUCLEOTIDE SEQUENCE</scope>
    <source>
        <strain evidence="1">Hildebrandi</strain>
    </source>
</reference>
<accession>A0A9K3KM79</accession>
<proteinExistence type="predicted"/>
<dbReference type="AlphaFoldDB" id="A0A9K3KM79"/>
<keyword evidence="2" id="KW-1185">Reference proteome</keyword>
<evidence type="ECO:0000313" key="2">
    <source>
        <dbReference type="Proteomes" id="UP000693970"/>
    </source>
</evidence>
<protein>
    <submittedName>
        <fullName evidence="1">Thioredoxin-like ferredoxin</fullName>
    </submittedName>
</protein>
<gene>
    <name evidence="1" type="ORF">IV203_005347</name>
</gene>